<reference evidence="3" key="1">
    <citation type="journal article" date="2018" name="Genome Biol.">
        <title>SKESA: strategic k-mer extension for scrupulous assemblies.</title>
        <authorList>
            <person name="Souvorov A."/>
            <person name="Agarwala R."/>
            <person name="Lipman D.J."/>
        </authorList>
    </citation>
    <scope>NUCLEOTIDE SEQUENCE</scope>
    <source>
        <strain evidence="3">10-8458</strain>
    </source>
</reference>
<dbReference type="AlphaFoldDB" id="A0A5W2LWM7"/>
<feature type="domain" description="Glycosyl transferase family 1" evidence="1">
    <location>
        <begin position="232"/>
        <end position="391"/>
    </location>
</feature>
<reference evidence="3" key="3">
    <citation type="submission" date="2018-07" db="EMBL/GenBank/DDBJ databases">
        <authorList>
            <consortium name="NCBI Pathogen Detection Project"/>
        </authorList>
    </citation>
    <scope>NUCLEOTIDE SEQUENCE</scope>
    <source>
        <strain evidence="3">10-8458</strain>
    </source>
</reference>
<dbReference type="PANTHER" id="PTHR45947:SF3">
    <property type="entry name" value="SULFOQUINOVOSYL TRANSFERASE SQD2"/>
    <property type="match status" value="1"/>
</dbReference>
<evidence type="ECO:0000313" key="3">
    <source>
        <dbReference type="EMBL" id="HAE6197159.1"/>
    </source>
</evidence>
<dbReference type="Pfam" id="PF00534">
    <property type="entry name" value="Glycos_transf_1"/>
    <property type="match status" value="1"/>
</dbReference>
<accession>A0A5W2LWM7</accession>
<proteinExistence type="predicted"/>
<dbReference type="InterPro" id="IPR001296">
    <property type="entry name" value="Glyco_trans_1"/>
</dbReference>
<dbReference type="InterPro" id="IPR050194">
    <property type="entry name" value="Glycosyltransferase_grp1"/>
</dbReference>
<dbReference type="PANTHER" id="PTHR45947">
    <property type="entry name" value="SULFOQUINOVOSYL TRANSFERASE SQD2"/>
    <property type="match status" value="1"/>
</dbReference>
<name>A0A5W2LWM7_SALET</name>
<evidence type="ECO:0000259" key="1">
    <source>
        <dbReference type="Pfam" id="PF00534"/>
    </source>
</evidence>
<dbReference type="SUPFAM" id="SSF53756">
    <property type="entry name" value="UDP-Glycosyltransferase/glycogen phosphorylase"/>
    <property type="match status" value="1"/>
</dbReference>
<dbReference type="GO" id="GO:0016757">
    <property type="term" value="F:glycosyltransferase activity"/>
    <property type="evidence" value="ECO:0007669"/>
    <property type="project" value="InterPro"/>
</dbReference>
<dbReference type="EMBL" id="AAHIJD010000033">
    <property type="protein sequence ID" value="EBW4470245.1"/>
    <property type="molecule type" value="Genomic_DNA"/>
</dbReference>
<dbReference type="Proteomes" id="UP000839639">
    <property type="component" value="Unassembled WGS sequence"/>
</dbReference>
<reference evidence="2" key="2">
    <citation type="submission" date="2018-06" db="EMBL/GenBank/DDBJ databases">
        <authorList>
            <person name="Ashton P.M."/>
            <person name="Dallman T."/>
            <person name="Nair S."/>
            <person name="De Pinna E."/>
            <person name="Peters T."/>
            <person name="Grant K."/>
        </authorList>
    </citation>
    <scope>NUCLEOTIDE SEQUENCE [LARGE SCALE GENOMIC DNA]</scope>
    <source>
        <strain evidence="2">149361</strain>
    </source>
</reference>
<keyword evidence="2" id="KW-0808">Transferase</keyword>
<evidence type="ECO:0000313" key="2">
    <source>
        <dbReference type="EMBL" id="EBW4470245.1"/>
    </source>
</evidence>
<protein>
    <submittedName>
        <fullName evidence="2">Glycosyltransferase</fullName>
    </submittedName>
</protein>
<gene>
    <name evidence="2" type="ORF">DPK62_17110</name>
    <name evidence="3" type="ORF">G4I95_004460</name>
</gene>
<organism evidence="2">
    <name type="scientific">Salmonella enterica subsp. enterica serovar Lattenkamp</name>
    <dbReference type="NCBI Taxonomy" id="2564671"/>
    <lineage>
        <taxon>Bacteria</taxon>
        <taxon>Pseudomonadati</taxon>
        <taxon>Pseudomonadota</taxon>
        <taxon>Gammaproteobacteria</taxon>
        <taxon>Enterobacterales</taxon>
        <taxon>Enterobacteriaceae</taxon>
        <taxon>Salmonella</taxon>
    </lineage>
</organism>
<dbReference type="Gene3D" id="3.40.50.2000">
    <property type="entry name" value="Glycogen Phosphorylase B"/>
    <property type="match status" value="2"/>
</dbReference>
<comment type="caution">
    <text evidence="2">The sequence shown here is derived from an EMBL/GenBank/DDBJ whole genome shotgun (WGS) entry which is preliminary data.</text>
</comment>
<dbReference type="EMBL" id="DAASNA010000025">
    <property type="protein sequence ID" value="HAE6197159.1"/>
    <property type="molecule type" value="Genomic_DNA"/>
</dbReference>
<sequence length="416" mass="46393">MKPLIIAQNDIVGGAARATYRLHRALRLAGVDSEMRVRNKYSDDPYITGANSKKEKLINAIRPRLGQLIDKLQKTDNYNFHSGNWVPSSWSKEINSSDAAVVNLHWVSGETMSLKDIGKIKKPVIWTLHDMWPFCGSEHYAPDEKNSRWAVGYTAQNRPKTESGIDTDKIAFLRKGMSWNTPMHIVSPSSWLADCAKRSKLFRHSNITIIPNALDTSIYKPIDKNFSRSLLGLPSDKTIILFGAIGGTKDKRKGYDLLIESLKSLSNNISNDDVVCAVFGQSEPKEKSDIPFNVKWLGHVNDDVTLSLIYNSADVMVVPSRQEAFGQTASESLSCGTPVVAFCCTGLTDVVGHMKDGYLAKPFDTQDMAAGIKLIIEDEKLNREMSAKGREKAVSLWDFSVVAGQYKELYRKVSQR</sequence>